<protein>
    <submittedName>
        <fullName evidence="2">Uncharacterized protein</fullName>
    </submittedName>
</protein>
<evidence type="ECO:0000313" key="3">
    <source>
        <dbReference type="Proteomes" id="UP000305948"/>
    </source>
</evidence>
<reference evidence="2 3" key="1">
    <citation type="journal article" date="2019" name="Nat. Ecol. Evol.">
        <title>Megaphylogeny resolves global patterns of mushroom evolution.</title>
        <authorList>
            <person name="Varga T."/>
            <person name="Krizsan K."/>
            <person name="Foldi C."/>
            <person name="Dima B."/>
            <person name="Sanchez-Garcia M."/>
            <person name="Sanchez-Ramirez S."/>
            <person name="Szollosi G.J."/>
            <person name="Szarkandi J.G."/>
            <person name="Papp V."/>
            <person name="Albert L."/>
            <person name="Andreopoulos W."/>
            <person name="Angelini C."/>
            <person name="Antonin V."/>
            <person name="Barry K.W."/>
            <person name="Bougher N.L."/>
            <person name="Buchanan P."/>
            <person name="Buyck B."/>
            <person name="Bense V."/>
            <person name="Catcheside P."/>
            <person name="Chovatia M."/>
            <person name="Cooper J."/>
            <person name="Damon W."/>
            <person name="Desjardin D."/>
            <person name="Finy P."/>
            <person name="Geml J."/>
            <person name="Haridas S."/>
            <person name="Hughes K."/>
            <person name="Justo A."/>
            <person name="Karasinski D."/>
            <person name="Kautmanova I."/>
            <person name="Kiss B."/>
            <person name="Kocsube S."/>
            <person name="Kotiranta H."/>
            <person name="LaButti K.M."/>
            <person name="Lechner B.E."/>
            <person name="Liimatainen K."/>
            <person name="Lipzen A."/>
            <person name="Lukacs Z."/>
            <person name="Mihaltcheva S."/>
            <person name="Morgado L.N."/>
            <person name="Niskanen T."/>
            <person name="Noordeloos M.E."/>
            <person name="Ohm R.A."/>
            <person name="Ortiz-Santana B."/>
            <person name="Ovrebo C."/>
            <person name="Racz N."/>
            <person name="Riley R."/>
            <person name="Savchenko A."/>
            <person name="Shiryaev A."/>
            <person name="Soop K."/>
            <person name="Spirin V."/>
            <person name="Szebenyi C."/>
            <person name="Tomsovsky M."/>
            <person name="Tulloss R.E."/>
            <person name="Uehling J."/>
            <person name="Grigoriev I.V."/>
            <person name="Vagvolgyi C."/>
            <person name="Papp T."/>
            <person name="Martin F.M."/>
            <person name="Miettinen O."/>
            <person name="Hibbett D.S."/>
            <person name="Nagy L.G."/>
        </authorList>
    </citation>
    <scope>NUCLEOTIDE SEQUENCE [LARGE SCALE GENOMIC DNA]</scope>
    <source>
        <strain evidence="2 3">OMC1185</strain>
    </source>
</reference>
<keyword evidence="3" id="KW-1185">Reference proteome</keyword>
<feature type="compositionally biased region" description="Low complexity" evidence="1">
    <location>
        <begin position="93"/>
        <end position="108"/>
    </location>
</feature>
<gene>
    <name evidence="2" type="ORF">OE88DRAFT_1055044</name>
</gene>
<evidence type="ECO:0000313" key="2">
    <source>
        <dbReference type="EMBL" id="TFK46113.1"/>
    </source>
</evidence>
<proteinExistence type="predicted"/>
<dbReference type="OrthoDB" id="3260134at2759"/>
<dbReference type="AlphaFoldDB" id="A0A5C3MMW8"/>
<sequence>MPGANYMGGKRSAARARLKDHAGRLQKGYFGKQRLNSALARGLGKVKVPEEVGGGPAEIGLAHARKALASRFPAQQSGGNAEYSYIVPPSTPSRHGASESASGSSPTSKNTRSSKILSALDLSERIPVLRPLLDRPKTYFPIRRRSYVVQGQESAITRHAGLRWTSSLARPF</sequence>
<dbReference type="Proteomes" id="UP000305948">
    <property type="component" value="Unassembled WGS sequence"/>
</dbReference>
<evidence type="ECO:0000256" key="1">
    <source>
        <dbReference type="SAM" id="MobiDB-lite"/>
    </source>
</evidence>
<feature type="region of interest" description="Disordered" evidence="1">
    <location>
        <begin position="72"/>
        <end position="113"/>
    </location>
</feature>
<name>A0A5C3MMW8_9AGAM</name>
<dbReference type="EMBL" id="ML213533">
    <property type="protein sequence ID" value="TFK46113.1"/>
    <property type="molecule type" value="Genomic_DNA"/>
</dbReference>
<accession>A0A5C3MMW8</accession>
<organism evidence="2 3">
    <name type="scientific">Heliocybe sulcata</name>
    <dbReference type="NCBI Taxonomy" id="5364"/>
    <lineage>
        <taxon>Eukaryota</taxon>
        <taxon>Fungi</taxon>
        <taxon>Dikarya</taxon>
        <taxon>Basidiomycota</taxon>
        <taxon>Agaricomycotina</taxon>
        <taxon>Agaricomycetes</taxon>
        <taxon>Gloeophyllales</taxon>
        <taxon>Gloeophyllaceae</taxon>
        <taxon>Heliocybe</taxon>
    </lineage>
</organism>